<feature type="compositionally biased region" description="Basic and acidic residues" evidence="6">
    <location>
        <begin position="777"/>
        <end position="787"/>
    </location>
</feature>
<dbReference type="Pfam" id="PF23727">
    <property type="entry name" value="Beta-prop_FAM234A_B"/>
    <property type="match status" value="1"/>
</dbReference>
<evidence type="ECO:0000256" key="6">
    <source>
        <dbReference type="SAM" id="MobiDB-lite"/>
    </source>
</evidence>
<protein>
    <recommendedName>
        <fullName evidence="8">FAM234A/B beta-propeller domain-containing protein</fullName>
    </recommendedName>
</protein>
<keyword evidence="5" id="KW-0175">Coiled coil</keyword>
<evidence type="ECO:0000256" key="5">
    <source>
        <dbReference type="SAM" id="Coils"/>
    </source>
</evidence>
<sequence length="1014" mass="114439">MINMRPYVPSNRIAIRDSIDEDISDDVDDEVFIKDSKTSKMSEEKGLKRPLMAPRRKNGKSHSSSPIMKKHRRCCWRCCEPFCYGLAALTIVIALISLIALILTMVPVSMQKIKGWLHHQKAPGMPLALNDGQKSYGDSMGSEFVPCTQISVQKLWSRTFPRMNSESPVRKADLNGDGVTDIIFGFGVDDNIQYEGYPLPKCKSPIQGDEVPCEGGVIAVNGVSGELLWQTWSVANVFSLLCTTDINQDGYTDCIAAGRLGMIFAINGRNGNNIWEFREIEVETNSPIVMDLYTINIVRDLDGDEIPEIVAVHLEEREESKAGHIKVISGKTGKVIRTIPTPYKEEVFVPIQIVTKQDGTELLLIITGGQSTPGGVYTIRLLSLMKFTSEKDFTPLYQHKRSGLMVPSVLTDITGDKIADIVVSAFNSTVMAFDGRNFSMLWNYTFPSSESVSAIVPGHFNHDDVTDFMVKYNTGPGFPVYYYSQTTILDGKTGKPLLNAMMTDSGGSNSLLGGVSISQTFGGDFFLHWQMQCRDKADAKDAYEFIPDSDIILQARADTCRLRYNTSSVVKLYAIARHIEPPGAVLFSTDDLEVHLNRTLPSSVSSAPHKAPKSPLKHPKLLKKLLANKELLEKVVAAEKLENLEKSKNQFREETARNRLLPPELMQEALEKNEVPEDAYEALKQLNSPYYGGFVGNSPLRELQKDYDIEQPQRVPEDYENTYQDPELPQLVPPNDHPIRLRTKYPGNRDIRSDVPTFDDGDSNLTSSLPTGGVPRNKLDKDEPLSLWDLEREKEERDAMKKQQEAYDAAARTNQIVEDEEQQLQINNQIPLEEEQQQQQFEDINVEEKRKKKRKKREDTANDSSNANDKLENDEWFLASISSTGVLMKSLNNTRSSIDFAFVLNIRESEAFPPLFLPQDLNCIEEKISAYKSYTMDNQRALRRQFMKQCLNDRLVNINPELPKYESQLIITRLSITCTCRSLQPGEVCSELDDIQTQRWTEFMGNDGNGFYRN</sequence>
<dbReference type="InterPro" id="IPR045232">
    <property type="entry name" value="FAM234"/>
</dbReference>
<dbReference type="OrthoDB" id="567787at2759"/>
<feature type="region of interest" description="Disordered" evidence="6">
    <location>
        <begin position="834"/>
        <end position="868"/>
    </location>
</feature>
<keyword evidence="4 7" id="KW-0472">Membrane</keyword>
<evidence type="ECO:0000313" key="10">
    <source>
        <dbReference type="Proteomes" id="UP000095300"/>
    </source>
</evidence>
<feature type="compositionally biased region" description="Low complexity" evidence="6">
    <location>
        <begin position="834"/>
        <end position="843"/>
    </location>
</feature>
<feature type="domain" description="FAM234A/B beta-propeller" evidence="8">
    <location>
        <begin position="156"/>
        <end position="505"/>
    </location>
</feature>
<dbReference type="VEuPathDB" id="VectorBase:SCAU011585"/>
<organism evidence="9 10">
    <name type="scientific">Stomoxys calcitrans</name>
    <name type="common">Stable fly</name>
    <name type="synonym">Conops calcitrans</name>
    <dbReference type="NCBI Taxonomy" id="35570"/>
    <lineage>
        <taxon>Eukaryota</taxon>
        <taxon>Metazoa</taxon>
        <taxon>Ecdysozoa</taxon>
        <taxon>Arthropoda</taxon>
        <taxon>Hexapoda</taxon>
        <taxon>Insecta</taxon>
        <taxon>Pterygota</taxon>
        <taxon>Neoptera</taxon>
        <taxon>Endopterygota</taxon>
        <taxon>Diptera</taxon>
        <taxon>Brachycera</taxon>
        <taxon>Muscomorpha</taxon>
        <taxon>Muscoidea</taxon>
        <taxon>Muscidae</taxon>
        <taxon>Stomoxys</taxon>
    </lineage>
</organism>
<keyword evidence="3 7" id="KW-1133">Transmembrane helix</keyword>
<dbReference type="PANTHER" id="PTHR21419">
    <property type="match status" value="1"/>
</dbReference>
<evidence type="ECO:0000256" key="4">
    <source>
        <dbReference type="ARBA" id="ARBA00023136"/>
    </source>
</evidence>
<proteinExistence type="predicted"/>
<feature type="transmembrane region" description="Helical" evidence="7">
    <location>
        <begin position="82"/>
        <end position="106"/>
    </location>
</feature>
<dbReference type="EnsemblMetazoa" id="SCAU011585-RA">
    <property type="protein sequence ID" value="SCAU011585-PA"/>
    <property type="gene ID" value="SCAU011585"/>
</dbReference>
<evidence type="ECO:0000313" key="9">
    <source>
        <dbReference type="EnsemblMetazoa" id="SCAU011585-PA"/>
    </source>
</evidence>
<dbReference type="GO" id="GO:0016020">
    <property type="term" value="C:membrane"/>
    <property type="evidence" value="ECO:0007669"/>
    <property type="project" value="UniProtKB-SubCell"/>
</dbReference>
<dbReference type="InterPro" id="IPR015943">
    <property type="entry name" value="WD40/YVTN_repeat-like_dom_sf"/>
</dbReference>
<evidence type="ECO:0000256" key="1">
    <source>
        <dbReference type="ARBA" id="ARBA00004167"/>
    </source>
</evidence>
<dbReference type="Proteomes" id="UP000095300">
    <property type="component" value="Unassembled WGS sequence"/>
</dbReference>
<dbReference type="InterPro" id="IPR028994">
    <property type="entry name" value="Integrin_alpha_N"/>
</dbReference>
<dbReference type="Gene3D" id="2.130.10.10">
    <property type="entry name" value="YVTN repeat-like/Quinoprotein amine dehydrogenase"/>
    <property type="match status" value="1"/>
</dbReference>
<reference evidence="9" key="1">
    <citation type="submission" date="2020-05" db="UniProtKB">
        <authorList>
            <consortium name="EnsemblMetazoa"/>
        </authorList>
    </citation>
    <scope>IDENTIFICATION</scope>
    <source>
        <strain evidence="9">USDA</strain>
    </source>
</reference>
<evidence type="ECO:0000256" key="3">
    <source>
        <dbReference type="ARBA" id="ARBA00022989"/>
    </source>
</evidence>
<keyword evidence="2 7" id="KW-0812">Transmembrane</keyword>
<gene>
    <name evidence="9" type="primary">106083994</name>
</gene>
<dbReference type="InterPro" id="IPR055409">
    <property type="entry name" value="Beta-prop_FAM234A_B"/>
</dbReference>
<comment type="subcellular location">
    <subcellularLocation>
        <location evidence="1">Membrane</location>
        <topology evidence="1">Single-pass membrane protein</topology>
    </subcellularLocation>
</comment>
<feature type="region of interest" description="Disordered" evidence="6">
    <location>
        <begin position="726"/>
        <end position="787"/>
    </location>
</feature>
<feature type="region of interest" description="Disordered" evidence="6">
    <location>
        <begin position="39"/>
        <end position="65"/>
    </location>
</feature>
<dbReference type="PANTHER" id="PTHR21419:SF30">
    <property type="entry name" value="IG-LIKE DOMAIN-CONTAINING PROTEIN"/>
    <property type="match status" value="1"/>
</dbReference>
<name>A0A1I8PVV9_STOCA</name>
<feature type="coiled-coil region" evidence="5">
    <location>
        <begin position="790"/>
        <end position="820"/>
    </location>
</feature>
<feature type="coiled-coil region" evidence="5">
    <location>
        <begin position="622"/>
        <end position="657"/>
    </location>
</feature>
<accession>A0A1I8PVV9</accession>
<dbReference type="SUPFAM" id="SSF69318">
    <property type="entry name" value="Integrin alpha N-terminal domain"/>
    <property type="match status" value="1"/>
</dbReference>
<keyword evidence="10" id="KW-1185">Reference proteome</keyword>
<evidence type="ECO:0000259" key="8">
    <source>
        <dbReference type="Pfam" id="PF23727"/>
    </source>
</evidence>
<evidence type="ECO:0000256" key="7">
    <source>
        <dbReference type="SAM" id="Phobius"/>
    </source>
</evidence>
<dbReference type="AlphaFoldDB" id="A0A1I8PVV9"/>
<dbReference type="KEGG" id="scac:106083994"/>
<evidence type="ECO:0000256" key="2">
    <source>
        <dbReference type="ARBA" id="ARBA00022692"/>
    </source>
</evidence>